<protein>
    <recommendedName>
        <fullName evidence="4">DUF3093 family protein</fullName>
    </recommendedName>
</protein>
<proteinExistence type="predicted"/>
<organism evidence="2 3">
    <name type="scientific">Promicromonospora iranensis</name>
    <dbReference type="NCBI Taxonomy" id="1105144"/>
    <lineage>
        <taxon>Bacteria</taxon>
        <taxon>Bacillati</taxon>
        <taxon>Actinomycetota</taxon>
        <taxon>Actinomycetes</taxon>
        <taxon>Micrococcales</taxon>
        <taxon>Promicromonosporaceae</taxon>
        <taxon>Promicromonospora</taxon>
    </lineage>
</organism>
<comment type="caution">
    <text evidence="2">The sequence shown here is derived from an EMBL/GenBank/DDBJ whole genome shotgun (WGS) entry which is preliminary data.</text>
</comment>
<dbReference type="EMBL" id="JAVDYE010000001">
    <property type="protein sequence ID" value="MDR7382639.1"/>
    <property type="molecule type" value="Genomic_DNA"/>
</dbReference>
<evidence type="ECO:0000313" key="3">
    <source>
        <dbReference type="Proteomes" id="UP001183585"/>
    </source>
</evidence>
<reference evidence="2 3" key="1">
    <citation type="submission" date="2023-07" db="EMBL/GenBank/DDBJ databases">
        <title>Sequencing the genomes of 1000 actinobacteria strains.</title>
        <authorList>
            <person name="Klenk H.-P."/>
        </authorList>
    </citation>
    <scope>NUCLEOTIDE SEQUENCE [LARGE SCALE GENOMIC DNA]</scope>
    <source>
        <strain evidence="2 3">DSM 45554</strain>
    </source>
</reference>
<keyword evidence="1" id="KW-0472">Membrane</keyword>
<evidence type="ECO:0008006" key="4">
    <source>
        <dbReference type="Google" id="ProtNLM"/>
    </source>
</evidence>
<sequence length="196" mass="20163">MNANARKKLWIGVLVLFALASVVRLVLTVQRDGLGDSTLWIALVIVLLICGVTVAVVLARAGGVAANARQNRPDVGVVPVYSTAEAADEAAAYAGSGRGLMGMGGSPMALVVTGAQIEVWVGRRADAPTWTLRRPVDAAVVQAVYGSRSVDALRLSDGTASVTVVPAYSPLRAMGGSSQEDLRRAVAEVGATGPRG</sequence>
<keyword evidence="1" id="KW-0812">Transmembrane</keyword>
<keyword evidence="3" id="KW-1185">Reference proteome</keyword>
<evidence type="ECO:0000313" key="2">
    <source>
        <dbReference type="EMBL" id="MDR7382639.1"/>
    </source>
</evidence>
<evidence type="ECO:0000256" key="1">
    <source>
        <dbReference type="SAM" id="Phobius"/>
    </source>
</evidence>
<dbReference type="RefSeq" id="WP_274993095.1">
    <property type="nucleotide sequence ID" value="NZ_JAJQQP010000004.1"/>
</dbReference>
<gene>
    <name evidence="2" type="ORF">J2S48_002154</name>
</gene>
<dbReference type="Proteomes" id="UP001183585">
    <property type="component" value="Unassembled WGS sequence"/>
</dbReference>
<accession>A0ABU2CMS5</accession>
<keyword evidence="1" id="KW-1133">Transmembrane helix</keyword>
<feature type="transmembrane region" description="Helical" evidence="1">
    <location>
        <begin position="38"/>
        <end position="59"/>
    </location>
</feature>
<name>A0ABU2CMS5_9MICO</name>